<evidence type="ECO:0000256" key="1">
    <source>
        <dbReference type="ARBA" id="ARBA00004123"/>
    </source>
</evidence>
<accession>A0A166DIA6</accession>
<proteinExistence type="predicted"/>
<dbReference type="InterPro" id="IPR036864">
    <property type="entry name" value="Zn2-C6_fun-type_DNA-bd_sf"/>
</dbReference>
<dbReference type="Gene3D" id="4.10.240.10">
    <property type="entry name" value="Zn(2)-C6 fungal-type DNA-binding domain"/>
    <property type="match status" value="1"/>
</dbReference>
<dbReference type="GO" id="GO:0005634">
    <property type="term" value="C:nucleus"/>
    <property type="evidence" value="ECO:0007669"/>
    <property type="project" value="UniProtKB-SubCell"/>
</dbReference>
<dbReference type="GO" id="GO:0000981">
    <property type="term" value="F:DNA-binding transcription factor activity, RNA polymerase II-specific"/>
    <property type="evidence" value="ECO:0007669"/>
    <property type="project" value="InterPro"/>
</dbReference>
<feature type="region of interest" description="Disordered" evidence="4">
    <location>
        <begin position="1"/>
        <end position="20"/>
    </location>
</feature>
<feature type="domain" description="Zn(2)-C6 fungal-type" evidence="5">
    <location>
        <begin position="22"/>
        <end position="51"/>
    </location>
</feature>
<dbReference type="Proteomes" id="UP000076532">
    <property type="component" value="Unassembled WGS sequence"/>
</dbReference>
<dbReference type="InterPro" id="IPR007219">
    <property type="entry name" value="XnlR_reg_dom"/>
</dbReference>
<name>A0A166DIA6_9AGAM</name>
<dbReference type="EMBL" id="KV417613">
    <property type="protein sequence ID" value="KZP14746.1"/>
    <property type="molecule type" value="Genomic_DNA"/>
</dbReference>
<reference evidence="6 7" key="1">
    <citation type="journal article" date="2016" name="Mol. Biol. Evol.">
        <title>Comparative Genomics of Early-Diverging Mushroom-Forming Fungi Provides Insights into the Origins of Lignocellulose Decay Capabilities.</title>
        <authorList>
            <person name="Nagy L.G."/>
            <person name="Riley R."/>
            <person name="Tritt A."/>
            <person name="Adam C."/>
            <person name="Daum C."/>
            <person name="Floudas D."/>
            <person name="Sun H."/>
            <person name="Yadav J.S."/>
            <person name="Pangilinan J."/>
            <person name="Larsson K.H."/>
            <person name="Matsuura K."/>
            <person name="Barry K."/>
            <person name="Labutti K."/>
            <person name="Kuo R."/>
            <person name="Ohm R.A."/>
            <person name="Bhattacharya S.S."/>
            <person name="Shirouzu T."/>
            <person name="Yoshinaga Y."/>
            <person name="Martin F.M."/>
            <person name="Grigoriev I.V."/>
            <person name="Hibbett D.S."/>
        </authorList>
    </citation>
    <scope>NUCLEOTIDE SEQUENCE [LARGE SCALE GENOMIC DNA]</scope>
    <source>
        <strain evidence="6 7">CBS 109695</strain>
    </source>
</reference>
<gene>
    <name evidence="6" type="ORF">FIBSPDRAFT_921339</name>
</gene>
<dbReference type="GO" id="GO:0008270">
    <property type="term" value="F:zinc ion binding"/>
    <property type="evidence" value="ECO:0007669"/>
    <property type="project" value="InterPro"/>
</dbReference>
<dbReference type="PROSITE" id="PS50048">
    <property type="entry name" value="ZN2_CY6_FUNGAL_2"/>
    <property type="match status" value="1"/>
</dbReference>
<evidence type="ECO:0000256" key="2">
    <source>
        <dbReference type="ARBA" id="ARBA00022723"/>
    </source>
</evidence>
<evidence type="ECO:0000259" key="5">
    <source>
        <dbReference type="PROSITE" id="PS50048"/>
    </source>
</evidence>
<keyword evidence="3" id="KW-0539">Nucleus</keyword>
<sequence>MSGSRSSNVESDRSGPGPAAVSCAECRRSKLKCDRTVPCQACVRRGCSHFCPNGTMPATKSNKTVVIQAQKLAKDLKAAHARIKALEDALDVATSGSHPLLTKLQAPTAKLGTLAAAAEPADRELDEEHVQDTMEMTGSLLIGADGKTRHLGGSASSEFLLTLIDPSDNNAKLDPRDTAYYGMPAEIVELSNAFPIGIKTCTYGADQFNEFLPPRSRALQLVDLYYAQFAILHLPIPRPDLMKCFIDPIYKGNEVGSACAVHPHKLSVLFIVLASGAVSDNPAFALTLAQQYCVLSRACLSLKSVIRGANISTVQALFMNIWFLHLTDHDKSNEEGWILQGVCVKISQMIGLQRDSAGWNMDQDEIQRRRVLWWEIFTFDAWSSVKTGRPPAMNLQYSDCKYPKDPDPPAISADTKELGFHVWKLRFVVVGLMPIMSYFFGVKNSSYAELLELDKKLRQVTIPDHLKAPMNHAQSNKSWSSDPCEAAYQYTVLIIIETHLLYIHRSYFARAIHEEPLNPLKHKYGPSVMASYRSAYRMISGLRDLYDHGPEIAKQQRYFWSSLFSACVSFAALIIESPGSSLAREAAPGLELAVRFFEKVPATSTC</sequence>
<dbReference type="PANTHER" id="PTHR31001:SF56">
    <property type="entry name" value="ZN(2)-C6 FUNGAL-TYPE DOMAIN-CONTAINING PROTEIN"/>
    <property type="match status" value="1"/>
</dbReference>
<dbReference type="OrthoDB" id="424974at2759"/>
<dbReference type="PROSITE" id="PS00463">
    <property type="entry name" value="ZN2_CY6_FUNGAL_1"/>
    <property type="match status" value="1"/>
</dbReference>
<keyword evidence="2" id="KW-0479">Metal-binding</keyword>
<evidence type="ECO:0000256" key="4">
    <source>
        <dbReference type="SAM" id="MobiDB-lite"/>
    </source>
</evidence>
<dbReference type="SMART" id="SM00906">
    <property type="entry name" value="Fungal_trans"/>
    <property type="match status" value="1"/>
</dbReference>
<organism evidence="6 7">
    <name type="scientific">Athelia psychrophila</name>
    <dbReference type="NCBI Taxonomy" id="1759441"/>
    <lineage>
        <taxon>Eukaryota</taxon>
        <taxon>Fungi</taxon>
        <taxon>Dikarya</taxon>
        <taxon>Basidiomycota</taxon>
        <taxon>Agaricomycotina</taxon>
        <taxon>Agaricomycetes</taxon>
        <taxon>Agaricomycetidae</taxon>
        <taxon>Atheliales</taxon>
        <taxon>Atheliaceae</taxon>
        <taxon>Athelia</taxon>
    </lineage>
</organism>
<evidence type="ECO:0000313" key="6">
    <source>
        <dbReference type="EMBL" id="KZP14746.1"/>
    </source>
</evidence>
<evidence type="ECO:0000313" key="7">
    <source>
        <dbReference type="Proteomes" id="UP000076532"/>
    </source>
</evidence>
<evidence type="ECO:0000256" key="3">
    <source>
        <dbReference type="ARBA" id="ARBA00023242"/>
    </source>
</evidence>
<keyword evidence="7" id="KW-1185">Reference proteome</keyword>
<dbReference type="InterPro" id="IPR050613">
    <property type="entry name" value="Sec_Metabolite_Reg"/>
</dbReference>
<dbReference type="CDD" id="cd12148">
    <property type="entry name" value="fungal_TF_MHR"/>
    <property type="match status" value="1"/>
</dbReference>
<dbReference type="AlphaFoldDB" id="A0A166DIA6"/>
<protein>
    <recommendedName>
        <fullName evidence="5">Zn(2)-C6 fungal-type domain-containing protein</fullName>
    </recommendedName>
</protein>
<dbReference type="SUPFAM" id="SSF57701">
    <property type="entry name" value="Zn2/Cys6 DNA-binding domain"/>
    <property type="match status" value="1"/>
</dbReference>
<dbReference type="CDD" id="cd00067">
    <property type="entry name" value="GAL4"/>
    <property type="match status" value="1"/>
</dbReference>
<dbReference type="GO" id="GO:0006351">
    <property type="term" value="P:DNA-templated transcription"/>
    <property type="evidence" value="ECO:0007669"/>
    <property type="project" value="InterPro"/>
</dbReference>
<dbReference type="Pfam" id="PF04082">
    <property type="entry name" value="Fungal_trans"/>
    <property type="match status" value="1"/>
</dbReference>
<dbReference type="GO" id="GO:0003677">
    <property type="term" value="F:DNA binding"/>
    <property type="evidence" value="ECO:0007669"/>
    <property type="project" value="InterPro"/>
</dbReference>
<dbReference type="SMART" id="SM00066">
    <property type="entry name" value="GAL4"/>
    <property type="match status" value="1"/>
</dbReference>
<dbReference type="STRING" id="436010.A0A166DIA6"/>
<comment type="subcellular location">
    <subcellularLocation>
        <location evidence="1">Nucleus</location>
    </subcellularLocation>
</comment>
<dbReference type="InterPro" id="IPR001138">
    <property type="entry name" value="Zn2Cys6_DnaBD"/>
</dbReference>
<dbReference type="PANTHER" id="PTHR31001">
    <property type="entry name" value="UNCHARACTERIZED TRANSCRIPTIONAL REGULATORY PROTEIN"/>
    <property type="match status" value="1"/>
</dbReference>